<gene>
    <name evidence="2" type="ORF">EVA_06807</name>
</gene>
<proteinExistence type="predicted"/>
<dbReference type="AlphaFoldDB" id="J9GWR9"/>
<protein>
    <submittedName>
        <fullName evidence="2">Uncharacterized protein</fullName>
    </submittedName>
</protein>
<accession>J9GWR9</accession>
<sequence length="47" mass="5457">MILKSFAVNDFSQKESLNEGKPCIAADEKRKKIKTTRSERIRASRFQ</sequence>
<organism evidence="2">
    <name type="scientific">gut metagenome</name>
    <dbReference type="NCBI Taxonomy" id="749906"/>
    <lineage>
        <taxon>unclassified sequences</taxon>
        <taxon>metagenomes</taxon>
        <taxon>organismal metagenomes</taxon>
    </lineage>
</organism>
<evidence type="ECO:0000313" key="2">
    <source>
        <dbReference type="EMBL" id="EJX05085.1"/>
    </source>
</evidence>
<reference evidence="2" key="1">
    <citation type="journal article" date="2012" name="PLoS ONE">
        <title>Gene sets for utilization of primary and secondary nutrition supplies in the distal gut of endangered iberian lynx.</title>
        <authorList>
            <person name="Alcaide M."/>
            <person name="Messina E."/>
            <person name="Richter M."/>
            <person name="Bargiela R."/>
            <person name="Peplies J."/>
            <person name="Huws S.A."/>
            <person name="Newbold C.J."/>
            <person name="Golyshin P.N."/>
            <person name="Simon M.A."/>
            <person name="Lopez G."/>
            <person name="Yakimov M.M."/>
            <person name="Ferrer M."/>
        </authorList>
    </citation>
    <scope>NUCLEOTIDE SEQUENCE</scope>
</reference>
<dbReference type="EMBL" id="AMCI01001585">
    <property type="protein sequence ID" value="EJX05085.1"/>
    <property type="molecule type" value="Genomic_DNA"/>
</dbReference>
<feature type="region of interest" description="Disordered" evidence="1">
    <location>
        <begin position="28"/>
        <end position="47"/>
    </location>
</feature>
<comment type="caution">
    <text evidence="2">The sequence shown here is derived from an EMBL/GenBank/DDBJ whole genome shotgun (WGS) entry which is preliminary data.</text>
</comment>
<evidence type="ECO:0000256" key="1">
    <source>
        <dbReference type="SAM" id="MobiDB-lite"/>
    </source>
</evidence>
<name>J9GWR9_9ZZZZ</name>